<evidence type="ECO:0000259" key="1">
    <source>
        <dbReference type="Pfam" id="PF09851"/>
    </source>
</evidence>
<dbReference type="EMBL" id="CP002159">
    <property type="protein sequence ID" value="ADL56031.1"/>
    <property type="molecule type" value="Genomic_DNA"/>
</dbReference>
<dbReference type="PROSITE" id="PS51257">
    <property type="entry name" value="PROKAR_LIPOPROTEIN"/>
    <property type="match status" value="1"/>
</dbReference>
<dbReference type="InterPro" id="IPR018649">
    <property type="entry name" value="SHOCT"/>
</dbReference>
<organism evidence="2 3">
    <name type="scientific">Gallionella capsiferriformans (strain ES-2)</name>
    <name type="common">Gallionella ferruginea capsiferriformans (strain ES-2)</name>
    <dbReference type="NCBI Taxonomy" id="395494"/>
    <lineage>
        <taxon>Bacteria</taxon>
        <taxon>Pseudomonadati</taxon>
        <taxon>Pseudomonadota</taxon>
        <taxon>Betaproteobacteria</taxon>
        <taxon>Nitrosomonadales</taxon>
        <taxon>Gallionellaceae</taxon>
        <taxon>Gallionella</taxon>
    </lineage>
</organism>
<accession>D9SHU1</accession>
<proteinExistence type="predicted"/>
<sequence length="155" mass="17174" precursor="true">MKKIILIGSVILTGCATTTGVVPIGEDTYMLSKSDNSRPFISGSEVKAAVMKDANKYCSDINKKFQVVNTHENSQSFGVVASAEVQFMCLNSGDNQLSRPKLTKEADSIIQVKTESPKAERQTNYKQLIELDDLRKRGIISDEEFNAQKKKLLPE</sequence>
<protein>
    <recommendedName>
        <fullName evidence="1">SHOCT domain-containing protein</fullName>
    </recommendedName>
</protein>
<dbReference type="HOGENOM" id="CLU_1692956_0_0_4"/>
<evidence type="ECO:0000313" key="3">
    <source>
        <dbReference type="Proteomes" id="UP000001235"/>
    </source>
</evidence>
<reference evidence="2 3" key="1">
    <citation type="submission" date="2010-08" db="EMBL/GenBank/DDBJ databases">
        <title>Complete sequence of Gallionella capsiferriformans ES-2.</title>
        <authorList>
            <consortium name="US DOE Joint Genome Institute"/>
            <person name="Lucas S."/>
            <person name="Copeland A."/>
            <person name="Lapidus A."/>
            <person name="Cheng J.-F."/>
            <person name="Bruce D."/>
            <person name="Goodwin L."/>
            <person name="Pitluck S."/>
            <person name="Chertkov O."/>
            <person name="Davenport K.W."/>
            <person name="Detter J.C."/>
            <person name="Han C."/>
            <person name="Tapia R."/>
            <person name="Land M."/>
            <person name="Hauser L."/>
            <person name="Chang Y.-J."/>
            <person name="Jeffries C."/>
            <person name="Kyrpides N."/>
            <person name="Ivanova N."/>
            <person name="Mikhailova N."/>
            <person name="Shelobolina E.S."/>
            <person name="Picardal F."/>
            <person name="Roden E."/>
            <person name="Emerson D."/>
            <person name="Woyke T."/>
        </authorList>
    </citation>
    <scope>NUCLEOTIDE SEQUENCE [LARGE SCALE GENOMIC DNA]</scope>
    <source>
        <strain evidence="2 3">ES-2</strain>
    </source>
</reference>
<gene>
    <name evidence="2" type="ordered locus">Galf_2025</name>
</gene>
<dbReference type="RefSeq" id="WP_013293963.1">
    <property type="nucleotide sequence ID" value="NC_014394.1"/>
</dbReference>
<dbReference type="AlphaFoldDB" id="D9SHU1"/>
<dbReference type="STRING" id="395494.Galf_2025"/>
<dbReference type="OrthoDB" id="9182051at2"/>
<evidence type="ECO:0000313" key="2">
    <source>
        <dbReference type="EMBL" id="ADL56031.1"/>
    </source>
</evidence>
<feature type="domain" description="SHOCT" evidence="1">
    <location>
        <begin position="127"/>
        <end position="153"/>
    </location>
</feature>
<keyword evidence="3" id="KW-1185">Reference proteome</keyword>
<dbReference type="KEGG" id="gca:Galf_2025"/>
<dbReference type="eggNOG" id="ENOG5033J4M">
    <property type="taxonomic scope" value="Bacteria"/>
</dbReference>
<name>D9SHU1_GALCS</name>
<dbReference type="Proteomes" id="UP000001235">
    <property type="component" value="Chromosome"/>
</dbReference>
<dbReference type="Pfam" id="PF09851">
    <property type="entry name" value="SHOCT"/>
    <property type="match status" value="1"/>
</dbReference>